<organism evidence="4 5">
    <name type="scientific">Microbulbifer rhizosphaerae</name>
    <dbReference type="NCBI Taxonomy" id="1562603"/>
    <lineage>
        <taxon>Bacteria</taxon>
        <taxon>Pseudomonadati</taxon>
        <taxon>Pseudomonadota</taxon>
        <taxon>Gammaproteobacteria</taxon>
        <taxon>Cellvibrionales</taxon>
        <taxon>Microbulbiferaceae</taxon>
        <taxon>Microbulbifer</taxon>
    </lineage>
</organism>
<reference evidence="4 5" key="1">
    <citation type="submission" date="2020-08" db="EMBL/GenBank/DDBJ databases">
        <title>Genomic Encyclopedia of Type Strains, Phase III (KMG-III): the genomes of soil and plant-associated and newly described type strains.</title>
        <authorList>
            <person name="Whitman W."/>
        </authorList>
    </citation>
    <scope>NUCLEOTIDE SEQUENCE [LARGE SCALE GENOMIC DNA]</scope>
    <source>
        <strain evidence="4 5">CECT 8799</strain>
    </source>
</reference>
<dbReference type="Gene3D" id="2.40.50.1020">
    <property type="entry name" value="LytTr DNA-binding domain"/>
    <property type="match status" value="1"/>
</dbReference>
<dbReference type="InterPro" id="IPR012379">
    <property type="entry name" value="LytTR_MHYE"/>
</dbReference>
<protein>
    <recommendedName>
        <fullName evidence="3">HTH LytTR-type domain-containing protein</fullName>
    </recommendedName>
</protein>
<keyword evidence="2" id="KW-0472">Membrane</keyword>
<dbReference type="PIRSF" id="PIRSF031767">
    <property type="entry name" value="MHYE_LytTR"/>
    <property type="match status" value="1"/>
</dbReference>
<dbReference type="PROSITE" id="PS50930">
    <property type="entry name" value="HTH_LYTTR"/>
    <property type="match status" value="1"/>
</dbReference>
<dbReference type="InterPro" id="IPR046947">
    <property type="entry name" value="LytR-like"/>
</dbReference>
<evidence type="ECO:0000256" key="2">
    <source>
        <dbReference type="SAM" id="Phobius"/>
    </source>
</evidence>
<feature type="transmembrane region" description="Helical" evidence="2">
    <location>
        <begin position="89"/>
        <end position="106"/>
    </location>
</feature>
<comment type="caution">
    <text evidence="4">The sequence shown here is derived from an EMBL/GenBank/DDBJ whole genome shotgun (WGS) entry which is preliminary data.</text>
</comment>
<dbReference type="Pfam" id="PF04397">
    <property type="entry name" value="LytTR"/>
    <property type="match status" value="1"/>
</dbReference>
<evidence type="ECO:0000313" key="5">
    <source>
        <dbReference type="Proteomes" id="UP000535937"/>
    </source>
</evidence>
<dbReference type="PANTHER" id="PTHR37299">
    <property type="entry name" value="TRANSCRIPTIONAL REGULATOR-RELATED"/>
    <property type="match status" value="1"/>
</dbReference>
<dbReference type="GO" id="GO:0003677">
    <property type="term" value="F:DNA binding"/>
    <property type="evidence" value="ECO:0007669"/>
    <property type="project" value="InterPro"/>
</dbReference>
<feature type="domain" description="HTH LytTR-type" evidence="3">
    <location>
        <begin position="180"/>
        <end position="283"/>
    </location>
</feature>
<evidence type="ECO:0000313" key="4">
    <source>
        <dbReference type="EMBL" id="MBB3060779.1"/>
    </source>
</evidence>
<dbReference type="InterPro" id="IPR007492">
    <property type="entry name" value="LytTR_DNA-bd_dom"/>
</dbReference>
<keyword evidence="2" id="KW-0812">Transmembrane</keyword>
<evidence type="ECO:0000259" key="3">
    <source>
        <dbReference type="PROSITE" id="PS50930"/>
    </source>
</evidence>
<keyword evidence="2" id="KW-1133">Transmembrane helix</keyword>
<accession>A0A7W4Z9Z2</accession>
<evidence type="ECO:0000256" key="1">
    <source>
        <dbReference type="ARBA" id="ARBA00023012"/>
    </source>
</evidence>
<feature type="transmembrane region" description="Helical" evidence="2">
    <location>
        <begin position="12"/>
        <end position="35"/>
    </location>
</feature>
<feature type="transmembrane region" description="Helical" evidence="2">
    <location>
        <begin position="47"/>
        <end position="68"/>
    </location>
</feature>
<keyword evidence="1" id="KW-0902">Two-component regulatory system</keyword>
<gene>
    <name evidence="4" type="ORF">FHS09_001599</name>
</gene>
<keyword evidence="5" id="KW-1185">Reference proteome</keyword>
<name>A0A7W4Z9Z2_9GAMM</name>
<dbReference type="PANTHER" id="PTHR37299:SF1">
    <property type="entry name" value="STAGE 0 SPORULATION PROTEIN A HOMOLOG"/>
    <property type="match status" value="1"/>
</dbReference>
<dbReference type="Proteomes" id="UP000535937">
    <property type="component" value="Unassembled WGS sequence"/>
</dbReference>
<sequence>MTLQDYLSRRRVFEVGFWGLFFLVQWLAQSAVVLMENARLDLGFAPWMPLLWEGSSLAVQAALLPLVLHWDSRFPIRTGHLKHGLAIHALLTVPWSLIHVLGMVAIRELAYGLQGSSYDFGHWPSELFYEYLKDFRAYAGYLSLIYLYRFILLRLQGEASLLGRPDEGEPVESVERPERLLVKKFGREFLVNVKDIEWAEVAGNYVNLHVGNRIYPLRDTLSNLYRRLDPDKFVRVHRSYLVNLDSVAEIEPLETGDARIHLTSRIQVPVSRRYRESLRNCLA</sequence>
<dbReference type="GO" id="GO:0000156">
    <property type="term" value="F:phosphorelay response regulator activity"/>
    <property type="evidence" value="ECO:0007669"/>
    <property type="project" value="InterPro"/>
</dbReference>
<dbReference type="RefSeq" id="WP_183458507.1">
    <property type="nucleotide sequence ID" value="NZ_JACHWZ010000006.1"/>
</dbReference>
<proteinExistence type="predicted"/>
<dbReference type="EMBL" id="JACHWZ010000006">
    <property type="protein sequence ID" value="MBB3060779.1"/>
    <property type="molecule type" value="Genomic_DNA"/>
</dbReference>
<dbReference type="SMART" id="SM00850">
    <property type="entry name" value="LytTR"/>
    <property type="match status" value="1"/>
</dbReference>
<dbReference type="AlphaFoldDB" id="A0A7W4Z9Z2"/>